<reference evidence="2" key="1">
    <citation type="journal article" date="2014" name="Front. Microbiol.">
        <title>High frequency of phylogenetically diverse reductive dehalogenase-homologous genes in deep subseafloor sedimentary metagenomes.</title>
        <authorList>
            <person name="Kawai M."/>
            <person name="Futagami T."/>
            <person name="Toyoda A."/>
            <person name="Takaki Y."/>
            <person name="Nishi S."/>
            <person name="Hori S."/>
            <person name="Arai W."/>
            <person name="Tsubouchi T."/>
            <person name="Morono Y."/>
            <person name="Uchiyama I."/>
            <person name="Ito T."/>
            <person name="Fujiyama A."/>
            <person name="Inagaki F."/>
            <person name="Takami H."/>
        </authorList>
    </citation>
    <scope>NUCLEOTIDE SEQUENCE</scope>
    <source>
        <strain evidence="2">Expedition CK06-06</strain>
    </source>
</reference>
<dbReference type="GO" id="GO:0006508">
    <property type="term" value="P:proteolysis"/>
    <property type="evidence" value="ECO:0007669"/>
    <property type="project" value="InterPro"/>
</dbReference>
<dbReference type="InterPro" id="IPR050278">
    <property type="entry name" value="Serine_Prot_S9B/DPPIV"/>
</dbReference>
<proteinExistence type="predicted"/>
<dbReference type="InterPro" id="IPR029058">
    <property type="entry name" value="AB_hydrolase_fold"/>
</dbReference>
<gene>
    <name evidence="2" type="ORF">S03H2_29982</name>
</gene>
<organism evidence="2">
    <name type="scientific">marine sediment metagenome</name>
    <dbReference type="NCBI Taxonomy" id="412755"/>
    <lineage>
        <taxon>unclassified sequences</taxon>
        <taxon>metagenomes</taxon>
        <taxon>ecological metagenomes</taxon>
    </lineage>
</organism>
<feature type="non-terminal residue" evidence="2">
    <location>
        <position position="1"/>
    </location>
</feature>
<dbReference type="Gene3D" id="3.40.50.1820">
    <property type="entry name" value="alpha/beta hydrolase"/>
    <property type="match status" value="1"/>
</dbReference>
<protein>
    <recommendedName>
        <fullName evidence="1">Peptidase S9 prolyl oligopeptidase catalytic domain-containing protein</fullName>
    </recommendedName>
</protein>
<comment type="caution">
    <text evidence="2">The sequence shown here is derived from an EMBL/GenBank/DDBJ whole genome shotgun (WGS) entry which is preliminary data.</text>
</comment>
<dbReference type="Pfam" id="PF00326">
    <property type="entry name" value="Peptidase_S9"/>
    <property type="match status" value="1"/>
</dbReference>
<dbReference type="GO" id="GO:0008239">
    <property type="term" value="F:dipeptidyl-peptidase activity"/>
    <property type="evidence" value="ECO:0007669"/>
    <property type="project" value="TreeGrafter"/>
</dbReference>
<accession>X1I592</accession>
<dbReference type="AlphaFoldDB" id="X1I592"/>
<dbReference type="SUPFAM" id="SSF53474">
    <property type="entry name" value="alpha/beta-Hydrolases"/>
    <property type="match status" value="1"/>
</dbReference>
<feature type="domain" description="Peptidase S9 prolyl oligopeptidase catalytic" evidence="1">
    <location>
        <begin position="1"/>
        <end position="155"/>
    </location>
</feature>
<dbReference type="GO" id="GO:0008236">
    <property type="term" value="F:serine-type peptidase activity"/>
    <property type="evidence" value="ECO:0007669"/>
    <property type="project" value="InterPro"/>
</dbReference>
<dbReference type="PANTHER" id="PTHR11731">
    <property type="entry name" value="PROTEASE FAMILY S9B,C DIPEPTIDYL-PEPTIDASE IV-RELATED"/>
    <property type="match status" value="1"/>
</dbReference>
<dbReference type="InterPro" id="IPR001375">
    <property type="entry name" value="Peptidase_S9_cat"/>
</dbReference>
<evidence type="ECO:0000259" key="1">
    <source>
        <dbReference type="Pfam" id="PF00326"/>
    </source>
</evidence>
<evidence type="ECO:0000313" key="2">
    <source>
        <dbReference type="EMBL" id="GAH52733.1"/>
    </source>
</evidence>
<name>X1I592_9ZZZZ</name>
<dbReference type="PANTHER" id="PTHR11731:SF193">
    <property type="entry name" value="DIPEPTIDYL PEPTIDASE 9"/>
    <property type="match status" value="1"/>
</dbReference>
<sequence>AATRAIIKEWPYVDSSRIGIWGWSGGGSMSLNAIFRYPELYQTAMAIAFVSNQLYYDTIYQERYMGLPIDNDEGFKNGSPITFAHQLEGNLLLVHGTGDDNVHYQNFEALVNELIKHNKQFTMMSYPNRTHGIKEGENTTRHLYELLTRYLKDNLPPGPASE</sequence>
<dbReference type="EMBL" id="BARU01018120">
    <property type="protein sequence ID" value="GAH52733.1"/>
    <property type="molecule type" value="Genomic_DNA"/>
</dbReference>